<evidence type="ECO:0000256" key="4">
    <source>
        <dbReference type="ARBA" id="ARBA00023136"/>
    </source>
</evidence>
<dbReference type="InterPro" id="IPR049326">
    <property type="entry name" value="Rhodopsin_dom_fungi"/>
</dbReference>
<accession>M7T3G3</accession>
<dbReference type="OMA" id="KHQWNVT"/>
<keyword evidence="3 6" id="KW-1133">Transmembrane helix</keyword>
<feature type="domain" description="Rhodopsin" evidence="7">
    <location>
        <begin position="16"/>
        <end position="206"/>
    </location>
</feature>
<dbReference type="OrthoDB" id="5401779at2759"/>
<gene>
    <name evidence="8" type="ORF">UCREL1_1533</name>
</gene>
<dbReference type="KEGG" id="ela:UCREL1_1533"/>
<dbReference type="AlphaFoldDB" id="M7T3G3"/>
<evidence type="ECO:0000256" key="3">
    <source>
        <dbReference type="ARBA" id="ARBA00022989"/>
    </source>
</evidence>
<evidence type="ECO:0000259" key="7">
    <source>
        <dbReference type="Pfam" id="PF20684"/>
    </source>
</evidence>
<dbReference type="HOGENOM" id="CLU_1447342_0_0_1"/>
<dbReference type="Proteomes" id="UP000012174">
    <property type="component" value="Unassembled WGS sequence"/>
</dbReference>
<dbReference type="EMBL" id="KB705644">
    <property type="protein sequence ID" value="EMR71423.1"/>
    <property type="molecule type" value="Genomic_DNA"/>
</dbReference>
<protein>
    <submittedName>
        <fullName evidence="8">Putative integral membrane protein</fullName>
    </submittedName>
</protein>
<feature type="transmembrane region" description="Helical" evidence="6">
    <location>
        <begin position="45"/>
        <end position="67"/>
    </location>
</feature>
<comment type="subcellular location">
    <subcellularLocation>
        <location evidence="1">Membrane</location>
        <topology evidence="1">Multi-pass membrane protein</topology>
    </subcellularLocation>
</comment>
<keyword evidence="2 6" id="KW-0812">Transmembrane</keyword>
<comment type="similarity">
    <text evidence="5">Belongs to the SAT4 family.</text>
</comment>
<feature type="transmembrane region" description="Helical" evidence="6">
    <location>
        <begin position="87"/>
        <end position="108"/>
    </location>
</feature>
<name>M7T3G3_EUTLA</name>
<feature type="transmembrane region" description="Helical" evidence="6">
    <location>
        <begin position="131"/>
        <end position="153"/>
    </location>
</feature>
<feature type="transmembrane region" description="Helical" evidence="6">
    <location>
        <begin position="165"/>
        <end position="187"/>
    </location>
</feature>
<evidence type="ECO:0000256" key="5">
    <source>
        <dbReference type="ARBA" id="ARBA00038359"/>
    </source>
</evidence>
<dbReference type="GO" id="GO:0016020">
    <property type="term" value="C:membrane"/>
    <property type="evidence" value="ECO:0007669"/>
    <property type="project" value="UniProtKB-SubCell"/>
</dbReference>
<dbReference type="Pfam" id="PF20684">
    <property type="entry name" value="Fung_rhodopsin"/>
    <property type="match status" value="1"/>
</dbReference>
<reference evidence="9" key="1">
    <citation type="journal article" date="2013" name="Genome Announc.">
        <title>Draft genome sequence of the grapevine dieback fungus Eutypa lata UCR-EL1.</title>
        <authorList>
            <person name="Blanco-Ulate B."/>
            <person name="Rolshausen P.E."/>
            <person name="Cantu D."/>
        </authorList>
    </citation>
    <scope>NUCLEOTIDE SEQUENCE [LARGE SCALE GENOMIC DNA]</scope>
    <source>
        <strain evidence="9">UCR-EL1</strain>
    </source>
</reference>
<dbReference type="PANTHER" id="PTHR33048">
    <property type="entry name" value="PTH11-LIKE INTEGRAL MEMBRANE PROTEIN (AFU_ORTHOLOGUE AFUA_5G11245)"/>
    <property type="match status" value="1"/>
</dbReference>
<keyword evidence="4 6" id="KW-0472">Membrane</keyword>
<evidence type="ECO:0000256" key="6">
    <source>
        <dbReference type="SAM" id="Phobius"/>
    </source>
</evidence>
<evidence type="ECO:0000313" key="9">
    <source>
        <dbReference type="Proteomes" id="UP000012174"/>
    </source>
</evidence>
<sequence length="207" mass="22774">MQKESMQIPGMVGSSVAFASVEIVSCGLGKGKHGWNVSLANYESIYVLVNIEAIIYCLIMFTAKYAVLQLIKSIFYDHRRKKVVVRVIWGLIWANLLLYSLVILLIIFGCKPIKKQWSPATPGHCINQADLYIPSGALNILSDLTILAVPLAAISKLQAPIKTKIAAGSLFSIGVFACMASIARLSYSLKLDLYDATWLLLPVNQWA</sequence>
<dbReference type="PANTHER" id="PTHR33048:SF158">
    <property type="entry name" value="MEMBRANE PROTEIN PTH11-LIKE, PUTATIVE-RELATED"/>
    <property type="match status" value="1"/>
</dbReference>
<organism evidence="8 9">
    <name type="scientific">Eutypa lata (strain UCR-EL1)</name>
    <name type="common">Grapevine dieback disease fungus</name>
    <name type="synonym">Eutypa armeniacae</name>
    <dbReference type="NCBI Taxonomy" id="1287681"/>
    <lineage>
        <taxon>Eukaryota</taxon>
        <taxon>Fungi</taxon>
        <taxon>Dikarya</taxon>
        <taxon>Ascomycota</taxon>
        <taxon>Pezizomycotina</taxon>
        <taxon>Sordariomycetes</taxon>
        <taxon>Xylariomycetidae</taxon>
        <taxon>Xylariales</taxon>
        <taxon>Diatrypaceae</taxon>
        <taxon>Eutypa</taxon>
    </lineage>
</organism>
<dbReference type="InterPro" id="IPR052337">
    <property type="entry name" value="SAT4-like"/>
</dbReference>
<evidence type="ECO:0000313" key="8">
    <source>
        <dbReference type="EMBL" id="EMR71423.1"/>
    </source>
</evidence>
<keyword evidence="9" id="KW-1185">Reference proteome</keyword>
<evidence type="ECO:0000256" key="2">
    <source>
        <dbReference type="ARBA" id="ARBA00022692"/>
    </source>
</evidence>
<evidence type="ECO:0000256" key="1">
    <source>
        <dbReference type="ARBA" id="ARBA00004141"/>
    </source>
</evidence>
<proteinExistence type="inferred from homology"/>